<reference evidence="1 2" key="1">
    <citation type="journal article" date="2014" name="Int. J. Syst. Evol. Microbiol.">
        <title>Listeria floridensis sp. nov., Listeria aquatica sp. nov., Listeria cornellensis sp. nov., Listeria riparia sp. nov. and Listeria grandensis sp. nov., from agricultural and natural environments.</title>
        <authorList>
            <person name="den Bakker H.C."/>
            <person name="Warchocki S."/>
            <person name="Wright E.M."/>
            <person name="Allred A.F."/>
            <person name="Ahlstrom C."/>
            <person name="Manuel C.S."/>
            <person name="Stasiewicz M.J."/>
            <person name="Burrell A."/>
            <person name="Roof S."/>
            <person name="Strawn L."/>
            <person name="Fortes E.D."/>
            <person name="Nightingale K.K."/>
            <person name="Kephart D."/>
            <person name="Wiedmann M."/>
        </authorList>
    </citation>
    <scope>NUCLEOTIDE SEQUENCE [LARGE SCALE GENOMIC DNA]</scope>
    <source>
        <strain evidence="1 2">FSL S10-1187</strain>
    </source>
</reference>
<sequence>MRVNVWPSISWTFGERKLQTLKLKFQIMPFLACFFLQVKLYNKHNVLMEYERSTLGISLQEGNGNQYIILSKLTDDKVFRGLQSYKEDNLLHNFKILDDVLKKELKE</sequence>
<gene>
    <name evidence="1" type="ORF">MFLO_01005</name>
</gene>
<evidence type="ECO:0000313" key="1">
    <source>
        <dbReference type="EMBL" id="EUJ33769.1"/>
    </source>
</evidence>
<evidence type="ECO:0000313" key="2">
    <source>
        <dbReference type="Proteomes" id="UP000019249"/>
    </source>
</evidence>
<dbReference type="EMBL" id="AODF01000001">
    <property type="protein sequence ID" value="EUJ33769.1"/>
    <property type="molecule type" value="Genomic_DNA"/>
</dbReference>
<protein>
    <submittedName>
        <fullName evidence="1">Uncharacterized protein</fullName>
    </submittedName>
</protein>
<keyword evidence="2" id="KW-1185">Reference proteome</keyword>
<dbReference type="Proteomes" id="UP000019249">
    <property type="component" value="Unassembled WGS sequence"/>
</dbReference>
<organism evidence="1 2">
    <name type="scientific">Listeria floridensis FSL S10-1187</name>
    <dbReference type="NCBI Taxonomy" id="1265817"/>
    <lineage>
        <taxon>Bacteria</taxon>
        <taxon>Bacillati</taxon>
        <taxon>Bacillota</taxon>
        <taxon>Bacilli</taxon>
        <taxon>Bacillales</taxon>
        <taxon>Listeriaceae</taxon>
        <taxon>Listeria</taxon>
    </lineage>
</organism>
<name>A0ABN0RIH4_9LIST</name>
<comment type="caution">
    <text evidence="1">The sequence shown here is derived from an EMBL/GenBank/DDBJ whole genome shotgun (WGS) entry which is preliminary data.</text>
</comment>
<proteinExistence type="predicted"/>
<accession>A0ABN0RIH4</accession>